<organism evidence="1 2">
    <name type="scientific">Streptomyces mashuensis</name>
    <dbReference type="NCBI Taxonomy" id="33904"/>
    <lineage>
        <taxon>Bacteria</taxon>
        <taxon>Bacillati</taxon>
        <taxon>Actinomycetota</taxon>
        <taxon>Actinomycetes</taxon>
        <taxon>Kitasatosporales</taxon>
        <taxon>Streptomycetaceae</taxon>
        <taxon>Streptomyces</taxon>
    </lineage>
</organism>
<reference evidence="1" key="2">
    <citation type="submission" date="2020-09" db="EMBL/GenBank/DDBJ databases">
        <authorList>
            <person name="Sun Q."/>
            <person name="Ohkuma M."/>
        </authorList>
    </citation>
    <scope>NUCLEOTIDE SEQUENCE</scope>
    <source>
        <strain evidence="1">JCM 4059</strain>
    </source>
</reference>
<dbReference type="AlphaFoldDB" id="A0A919B8V2"/>
<dbReference type="Proteomes" id="UP000638313">
    <property type="component" value="Unassembled WGS sequence"/>
</dbReference>
<evidence type="ECO:0000313" key="1">
    <source>
        <dbReference type="EMBL" id="GHF64174.1"/>
    </source>
</evidence>
<proteinExistence type="predicted"/>
<dbReference type="EMBL" id="BNBD01000013">
    <property type="protein sequence ID" value="GHF64174.1"/>
    <property type="molecule type" value="Genomic_DNA"/>
</dbReference>
<keyword evidence="2" id="KW-1185">Reference proteome</keyword>
<comment type="caution">
    <text evidence="1">The sequence shown here is derived from an EMBL/GenBank/DDBJ whole genome shotgun (WGS) entry which is preliminary data.</text>
</comment>
<gene>
    <name evidence="1" type="ORF">GCM10010218_52060</name>
</gene>
<protein>
    <submittedName>
        <fullName evidence="1">Uncharacterized protein</fullName>
    </submittedName>
</protein>
<reference evidence="1" key="1">
    <citation type="journal article" date="2014" name="Int. J. Syst. Evol. Microbiol.">
        <title>Complete genome sequence of Corynebacterium casei LMG S-19264T (=DSM 44701T), isolated from a smear-ripened cheese.</title>
        <authorList>
            <consortium name="US DOE Joint Genome Institute (JGI-PGF)"/>
            <person name="Walter F."/>
            <person name="Albersmeier A."/>
            <person name="Kalinowski J."/>
            <person name="Ruckert C."/>
        </authorList>
    </citation>
    <scope>NUCLEOTIDE SEQUENCE</scope>
    <source>
        <strain evidence="1">JCM 4059</strain>
    </source>
</reference>
<dbReference type="RefSeq" id="WP_190132142.1">
    <property type="nucleotide sequence ID" value="NZ_BNBD01000013.1"/>
</dbReference>
<accession>A0A919B8V2</accession>
<sequence>MVQAKPEMRDRARELRRAGKTYDEIVAELGVAKSSVSLWVRDLPKPRKTVKQMREMSEARWAPYREARDAKREEVKRAATAEIGAMTDRDLFIAGVALYWAEGTKSKPHRPSERATFINSDPDVIYLYLRWLALLGVKPERLRFHVMVHENANVAAVEQFWADLVGVDITGLGKTTLKKHNPKTVRKNVGEHYRGCLIVRVLDSADLYRRIEGWWYGIVSSARATDHHNRT</sequence>
<name>A0A919B8V2_9ACTN</name>
<evidence type="ECO:0000313" key="2">
    <source>
        <dbReference type="Proteomes" id="UP000638313"/>
    </source>
</evidence>